<dbReference type="Proteomes" id="UP001168098">
    <property type="component" value="Unassembled WGS sequence"/>
</dbReference>
<dbReference type="PANTHER" id="PTHR13382:SF16">
    <property type="entry name" value="F-BOX PROTEIN SKIP28"/>
    <property type="match status" value="1"/>
</dbReference>
<keyword evidence="4" id="KW-1185">Reference proteome</keyword>
<protein>
    <recommendedName>
        <fullName evidence="2">F-box domain-containing protein</fullName>
    </recommendedName>
</protein>
<dbReference type="SMART" id="SM00256">
    <property type="entry name" value="FBOX"/>
    <property type="match status" value="1"/>
</dbReference>
<proteinExistence type="predicted"/>
<dbReference type="Gene3D" id="1.20.1280.50">
    <property type="match status" value="1"/>
</dbReference>
<dbReference type="PANTHER" id="PTHR13382">
    <property type="entry name" value="MITOCHONDRIAL ATP SYNTHASE COUPLING FACTOR B"/>
    <property type="match status" value="1"/>
</dbReference>
<dbReference type="InterPro" id="IPR050648">
    <property type="entry name" value="F-box_LRR-repeat"/>
</dbReference>
<dbReference type="InterPro" id="IPR036047">
    <property type="entry name" value="F-box-like_dom_sf"/>
</dbReference>
<comment type="caution">
    <text evidence="3">The sequence shown here is derived from an EMBL/GenBank/DDBJ whole genome shotgun (WGS) entry which is preliminary data.</text>
</comment>
<dbReference type="SUPFAM" id="SSF52047">
    <property type="entry name" value="RNI-like"/>
    <property type="match status" value="1"/>
</dbReference>
<feature type="region of interest" description="Disordered" evidence="1">
    <location>
        <begin position="1"/>
        <end position="23"/>
    </location>
</feature>
<dbReference type="SUPFAM" id="SSF81383">
    <property type="entry name" value="F-box domain"/>
    <property type="match status" value="1"/>
</dbReference>
<dbReference type="InterPro" id="IPR032675">
    <property type="entry name" value="LRR_dom_sf"/>
</dbReference>
<feature type="domain" description="F-box" evidence="2">
    <location>
        <begin position="45"/>
        <end position="85"/>
    </location>
</feature>
<gene>
    <name evidence="3" type="ORF">PVL29_000505</name>
</gene>
<dbReference type="InterPro" id="IPR001810">
    <property type="entry name" value="F-box_dom"/>
</dbReference>
<accession>A0AA39AIZ2</accession>
<reference evidence="3 4" key="1">
    <citation type="journal article" date="2023" name="BMC Biotechnol.">
        <title>Vitis rotundifolia cv Carlos genome sequencing.</title>
        <authorList>
            <person name="Huff M."/>
            <person name="Hulse-Kemp A."/>
            <person name="Scheffler B."/>
            <person name="Youngblood R."/>
            <person name="Simpson S."/>
            <person name="Babiker E."/>
            <person name="Staton M."/>
        </authorList>
    </citation>
    <scope>NUCLEOTIDE SEQUENCE [LARGE SCALE GENOMIC DNA]</scope>
    <source>
        <tissue evidence="3">Leaf</tissue>
    </source>
</reference>
<evidence type="ECO:0000259" key="2">
    <source>
        <dbReference type="PROSITE" id="PS50181"/>
    </source>
</evidence>
<dbReference type="EMBL" id="JARBHA010000001">
    <property type="protein sequence ID" value="KAJ9708498.1"/>
    <property type="molecule type" value="Genomic_DNA"/>
</dbReference>
<name>A0AA39AIZ2_VITRO</name>
<organism evidence="3 4">
    <name type="scientific">Vitis rotundifolia</name>
    <name type="common">Muscadine grape</name>
    <dbReference type="NCBI Taxonomy" id="103349"/>
    <lineage>
        <taxon>Eukaryota</taxon>
        <taxon>Viridiplantae</taxon>
        <taxon>Streptophyta</taxon>
        <taxon>Embryophyta</taxon>
        <taxon>Tracheophyta</taxon>
        <taxon>Spermatophyta</taxon>
        <taxon>Magnoliopsida</taxon>
        <taxon>eudicotyledons</taxon>
        <taxon>Gunneridae</taxon>
        <taxon>Pentapetalae</taxon>
        <taxon>rosids</taxon>
        <taxon>Vitales</taxon>
        <taxon>Vitaceae</taxon>
        <taxon>Viteae</taxon>
        <taxon>Vitis</taxon>
    </lineage>
</organism>
<evidence type="ECO:0000256" key="1">
    <source>
        <dbReference type="SAM" id="MobiDB-lite"/>
    </source>
</evidence>
<dbReference type="Pfam" id="PF12937">
    <property type="entry name" value="F-box-like"/>
    <property type="match status" value="1"/>
</dbReference>
<dbReference type="InterPro" id="IPR017900">
    <property type="entry name" value="4Fe4S_Fe_S_CS"/>
</dbReference>
<sequence>MKNSHIVENKEHEAVNGSMRRGPVLPSLDHSQKELTIQEVERGPPHEALFLVLAYLPLFELLNMSEVCRSLRDAVDKDVLLWLDIIVEKPLNMLFSDEIMIKLTSKANGRLRTLALMSCTKITDDGLQQVIEKNPHINRLYLPACTGLTPEGIMRAVKTLTEHYQSLKCVKINGVYNMNKEHLETLSSYLQLNPAKMEGQMQHLCFFHDHRNISVLGVEESYRPIDMEICPRCNEVRMVFDCPRETCKKKRERAMAECRGCYFCIPRCEECGKCIEVEDPGEVVCADVLCSDCWLQLPKCNFCNRPYCSRHANLQHSTPGSTGFICGICHVDFIGDFM</sequence>
<dbReference type="AlphaFoldDB" id="A0AA39AIZ2"/>
<dbReference type="PROSITE" id="PS50181">
    <property type="entry name" value="FBOX"/>
    <property type="match status" value="1"/>
</dbReference>
<evidence type="ECO:0000313" key="3">
    <source>
        <dbReference type="EMBL" id="KAJ9708498.1"/>
    </source>
</evidence>
<feature type="compositionally biased region" description="Basic and acidic residues" evidence="1">
    <location>
        <begin position="1"/>
        <end position="14"/>
    </location>
</feature>
<dbReference type="GO" id="GO:0005737">
    <property type="term" value="C:cytoplasm"/>
    <property type="evidence" value="ECO:0007669"/>
    <property type="project" value="TreeGrafter"/>
</dbReference>
<dbReference type="PROSITE" id="PS00198">
    <property type="entry name" value="4FE4S_FER_1"/>
    <property type="match status" value="1"/>
</dbReference>
<evidence type="ECO:0000313" key="4">
    <source>
        <dbReference type="Proteomes" id="UP001168098"/>
    </source>
</evidence>
<dbReference type="Gene3D" id="3.80.10.10">
    <property type="entry name" value="Ribonuclease Inhibitor"/>
    <property type="match status" value="1"/>
</dbReference>